<evidence type="ECO:0000256" key="1">
    <source>
        <dbReference type="SAM" id="MobiDB-lite"/>
    </source>
</evidence>
<keyword evidence="2" id="KW-0472">Membrane</keyword>
<feature type="transmembrane region" description="Helical" evidence="2">
    <location>
        <begin position="26"/>
        <end position="50"/>
    </location>
</feature>
<evidence type="ECO:0000313" key="4">
    <source>
        <dbReference type="Proteomes" id="UP000494249"/>
    </source>
</evidence>
<keyword evidence="2" id="KW-0812">Transmembrane</keyword>
<organism evidence="3 4">
    <name type="scientific">Paraburkholderia phenoliruptrix</name>
    <dbReference type="NCBI Taxonomy" id="252970"/>
    <lineage>
        <taxon>Bacteria</taxon>
        <taxon>Pseudomonadati</taxon>
        <taxon>Pseudomonadota</taxon>
        <taxon>Betaproteobacteria</taxon>
        <taxon>Burkholderiales</taxon>
        <taxon>Burkholderiaceae</taxon>
        <taxon>Paraburkholderia</taxon>
    </lineage>
</organism>
<feature type="region of interest" description="Disordered" evidence="1">
    <location>
        <begin position="129"/>
        <end position="197"/>
    </location>
</feature>
<dbReference type="Proteomes" id="UP000494249">
    <property type="component" value="Unassembled WGS sequence"/>
</dbReference>
<evidence type="ECO:0000313" key="3">
    <source>
        <dbReference type="EMBL" id="CAB3666687.1"/>
    </source>
</evidence>
<dbReference type="EMBL" id="CADIKB010000005">
    <property type="protein sequence ID" value="CAB3666687.1"/>
    <property type="molecule type" value="Genomic_DNA"/>
</dbReference>
<dbReference type="InterPro" id="IPR021330">
    <property type="entry name" value="DUF2939"/>
</dbReference>
<keyword evidence="2" id="KW-1133">Transmembrane helix</keyword>
<evidence type="ECO:0000256" key="2">
    <source>
        <dbReference type="SAM" id="Phobius"/>
    </source>
</evidence>
<proteinExistence type="predicted"/>
<reference evidence="3 4" key="1">
    <citation type="submission" date="2020-04" db="EMBL/GenBank/DDBJ databases">
        <authorList>
            <person name="De Canck E."/>
        </authorList>
    </citation>
    <scope>NUCLEOTIDE SEQUENCE [LARGE SCALE GENOMIC DNA]</scope>
    <source>
        <strain evidence="3 4">LMG 22037</strain>
    </source>
</reference>
<feature type="compositionally biased region" description="Low complexity" evidence="1">
    <location>
        <begin position="145"/>
        <end position="179"/>
    </location>
</feature>
<evidence type="ECO:0008006" key="5">
    <source>
        <dbReference type="Google" id="ProtNLM"/>
    </source>
</evidence>
<dbReference type="AlphaFoldDB" id="A0A6J5AF70"/>
<accession>A0A6J5AF70</accession>
<protein>
    <recommendedName>
        <fullName evidence="5">DUF2939 domain-containing protein</fullName>
    </recommendedName>
</protein>
<sequence length="238" mass="24640">MELMELIGELRPIAVSTPKNRSARPLVVTLIVIALIAGLGFAYASPYIALNNLKRAADARDAQTVNQYVDFPALRESLKQQVTGLLTRRLDAHGNGNPLAAIGAMIGVALIGPLVDAYATPDGVAALLNGMPPRGEPGERPPAQPATDNPAAANGPAPASRGAAQPANQSAGNGANPAGGDAGHSPTPPQPPQTTAGYRGLNEFAVTYQHGAGDARYSAIFRRQGLFTWKLAAVNLNE</sequence>
<dbReference type="Pfam" id="PF11159">
    <property type="entry name" value="DUF2939"/>
    <property type="match status" value="1"/>
</dbReference>
<gene>
    <name evidence="3" type="ORF">LMG22037_01751</name>
</gene>
<name>A0A6J5AF70_9BURK</name>